<accession>A0A9P8WA76</accession>
<organism evidence="2 3">
    <name type="scientific">Thelonectria olida</name>
    <dbReference type="NCBI Taxonomy" id="1576542"/>
    <lineage>
        <taxon>Eukaryota</taxon>
        <taxon>Fungi</taxon>
        <taxon>Dikarya</taxon>
        <taxon>Ascomycota</taxon>
        <taxon>Pezizomycotina</taxon>
        <taxon>Sordariomycetes</taxon>
        <taxon>Hypocreomycetidae</taxon>
        <taxon>Hypocreales</taxon>
        <taxon>Nectriaceae</taxon>
        <taxon>Thelonectria</taxon>
    </lineage>
</organism>
<feature type="chain" id="PRO_5040463712" description="Secreted protein" evidence="1">
    <location>
        <begin position="26"/>
        <end position="110"/>
    </location>
</feature>
<keyword evidence="1" id="KW-0732">Signal</keyword>
<feature type="signal peptide" evidence="1">
    <location>
        <begin position="1"/>
        <end position="25"/>
    </location>
</feature>
<name>A0A9P8WA76_9HYPO</name>
<evidence type="ECO:0000256" key="1">
    <source>
        <dbReference type="SAM" id="SignalP"/>
    </source>
</evidence>
<evidence type="ECO:0000313" key="2">
    <source>
        <dbReference type="EMBL" id="KAH6894085.1"/>
    </source>
</evidence>
<keyword evidence="3" id="KW-1185">Reference proteome</keyword>
<gene>
    <name evidence="2" type="ORF">B0T10DRAFT_479471</name>
</gene>
<reference evidence="2 3" key="1">
    <citation type="journal article" date="2021" name="Nat. Commun.">
        <title>Genetic determinants of endophytism in the Arabidopsis root mycobiome.</title>
        <authorList>
            <person name="Mesny F."/>
            <person name="Miyauchi S."/>
            <person name="Thiergart T."/>
            <person name="Pickel B."/>
            <person name="Atanasova L."/>
            <person name="Karlsson M."/>
            <person name="Huettel B."/>
            <person name="Barry K.W."/>
            <person name="Haridas S."/>
            <person name="Chen C."/>
            <person name="Bauer D."/>
            <person name="Andreopoulos W."/>
            <person name="Pangilinan J."/>
            <person name="LaButti K."/>
            <person name="Riley R."/>
            <person name="Lipzen A."/>
            <person name="Clum A."/>
            <person name="Drula E."/>
            <person name="Henrissat B."/>
            <person name="Kohler A."/>
            <person name="Grigoriev I.V."/>
            <person name="Martin F.M."/>
            <person name="Hacquard S."/>
        </authorList>
    </citation>
    <scope>NUCLEOTIDE SEQUENCE [LARGE SCALE GENOMIC DNA]</scope>
    <source>
        <strain evidence="2 3">MPI-CAGE-CH-0241</strain>
    </source>
</reference>
<dbReference type="AlphaFoldDB" id="A0A9P8WA76"/>
<dbReference type="Proteomes" id="UP000777438">
    <property type="component" value="Unassembled WGS sequence"/>
</dbReference>
<comment type="caution">
    <text evidence="2">The sequence shown here is derived from an EMBL/GenBank/DDBJ whole genome shotgun (WGS) entry which is preliminary data.</text>
</comment>
<sequence>MGERESLSGVRVCVCVCVLLMGGEGRCTQGNSKCYLIGCIKLFSPPSTNMLIRKQPWDHQSIPPSVHPSPDRLRLSRLRLGLYAQMVNASSSSLPASECRVLPTQQDWLY</sequence>
<dbReference type="EMBL" id="JAGPYM010000005">
    <property type="protein sequence ID" value="KAH6894085.1"/>
    <property type="molecule type" value="Genomic_DNA"/>
</dbReference>
<evidence type="ECO:0008006" key="4">
    <source>
        <dbReference type="Google" id="ProtNLM"/>
    </source>
</evidence>
<protein>
    <recommendedName>
        <fullName evidence="4">Secreted protein</fullName>
    </recommendedName>
</protein>
<proteinExistence type="predicted"/>
<evidence type="ECO:0000313" key="3">
    <source>
        <dbReference type="Proteomes" id="UP000777438"/>
    </source>
</evidence>